<dbReference type="CDD" id="cd11529">
    <property type="entry name" value="NTP-PPase_MazG_Cterm"/>
    <property type="match status" value="1"/>
</dbReference>
<evidence type="ECO:0000313" key="3">
    <source>
        <dbReference type="Proteomes" id="UP000672039"/>
    </source>
</evidence>
<dbReference type="NCBIfam" id="TIGR00444">
    <property type="entry name" value="mazG"/>
    <property type="match status" value="1"/>
</dbReference>
<dbReference type="InterPro" id="IPR011551">
    <property type="entry name" value="NTP_PyrPHydrolase_MazG"/>
</dbReference>
<dbReference type="InterPro" id="IPR048011">
    <property type="entry name" value="NTP-PPase_MazG-like_C"/>
</dbReference>
<dbReference type="EMBL" id="CP072801">
    <property type="protein sequence ID" value="QTR45178.1"/>
    <property type="molecule type" value="Genomic_DNA"/>
</dbReference>
<protein>
    <submittedName>
        <fullName evidence="2">Nucleoside triphosphate pyrophosphohydrolase</fullName>
        <ecNumber evidence="2">3.6.1.9</ecNumber>
    </submittedName>
</protein>
<dbReference type="SUPFAM" id="SSF101386">
    <property type="entry name" value="all-alpha NTP pyrophosphatases"/>
    <property type="match status" value="2"/>
</dbReference>
<reference evidence="2 3" key="1">
    <citation type="submission" date="2021-04" db="EMBL/GenBank/DDBJ databases">
        <title>Genomics, taxonomy and metabolism of representatives of sulfur bacteria of the genus Thiothrix: Thiothrix fructosivorans QT, Thiothrix unzii A1T and three new species, Thiothrix subterranea sp. nov., Thiothrix litoralis sp. nov. and 'Candidatus Thiothrix anitrata' sp. nov.</title>
        <authorList>
            <person name="Ravin N.V."/>
            <person name="Smolyakov D."/>
            <person name="Rudenko T.S."/>
            <person name="Mardanov A.V."/>
            <person name="Beletsky A.V."/>
            <person name="Markov N.D."/>
            <person name="Fomenkov A.I."/>
            <person name="Roberts R.J."/>
            <person name="Karnachuk O.V."/>
            <person name="Novikov A."/>
            <person name="Grabovich M.Y."/>
        </authorList>
    </citation>
    <scope>NUCLEOTIDE SEQUENCE [LARGE SCALE GENOMIC DNA]</scope>
    <source>
        <strain evidence="2 3">AS</strain>
    </source>
</reference>
<organism evidence="2 3">
    <name type="scientific">Thiothrix litoralis</name>
    <dbReference type="NCBI Taxonomy" id="2891210"/>
    <lineage>
        <taxon>Bacteria</taxon>
        <taxon>Pseudomonadati</taxon>
        <taxon>Pseudomonadota</taxon>
        <taxon>Gammaproteobacteria</taxon>
        <taxon>Thiotrichales</taxon>
        <taxon>Thiotrichaceae</taxon>
        <taxon>Thiothrix</taxon>
    </lineage>
</organism>
<feature type="domain" description="NTP pyrophosphohydrolase MazG-like" evidence="1">
    <location>
        <begin position="35"/>
        <end position="108"/>
    </location>
</feature>
<dbReference type="Proteomes" id="UP000672039">
    <property type="component" value="Chromosome"/>
</dbReference>
<dbReference type="Pfam" id="PF03819">
    <property type="entry name" value="MazG"/>
    <property type="match status" value="2"/>
</dbReference>
<feature type="domain" description="NTP pyrophosphohydrolase MazG-like" evidence="1">
    <location>
        <begin position="176"/>
        <end position="237"/>
    </location>
</feature>
<keyword evidence="3" id="KW-1185">Reference proteome</keyword>
<name>A0ABX7WRS1_9GAMM</name>
<accession>A0ABX7WRS1</accession>
<dbReference type="NCBIfam" id="NF007113">
    <property type="entry name" value="PRK09562.1"/>
    <property type="match status" value="1"/>
</dbReference>
<dbReference type="InterPro" id="IPR048015">
    <property type="entry name" value="NTP-PPase_MazG-like_N"/>
</dbReference>
<dbReference type="Gene3D" id="1.10.287.1080">
    <property type="entry name" value="MazG-like"/>
    <property type="match status" value="2"/>
</dbReference>
<dbReference type="GO" id="GO:0047429">
    <property type="term" value="F:nucleoside triphosphate diphosphatase activity"/>
    <property type="evidence" value="ECO:0007669"/>
    <property type="project" value="UniProtKB-EC"/>
</dbReference>
<dbReference type="InterPro" id="IPR004518">
    <property type="entry name" value="MazG-like_dom"/>
</dbReference>
<gene>
    <name evidence="2" type="primary">mazG</name>
    <name evidence="2" type="ORF">J9253_14355</name>
</gene>
<evidence type="ECO:0000313" key="2">
    <source>
        <dbReference type="EMBL" id="QTR45178.1"/>
    </source>
</evidence>
<sequence>MQGKNGLSHPPIQELLNIMMRLRDPKQGCPWDIKQTWQTILPHTLEEVYEVADAVDRQDAPALCDELGDLLFQIVFMAQIASEQGLFDFQDVAAGIAAKMIRRHPHVFGDTVYADEQAQKQAWETLKQAERDTQATPAAPASFFAGIPAAMPALRRSQKIQQRAARVGFDWDHWQHVIPKIHEELNEVIDAVAQQESAARIEEEVGDVLMGATNMARLLGVNAENALRLSNQKFERRFLRIEALLAAEGISLEQASLEQMENAWSIAKQEEKAMNGS</sequence>
<dbReference type="PANTHER" id="PTHR30522:SF0">
    <property type="entry name" value="NUCLEOSIDE TRIPHOSPHATE PYROPHOSPHOHYDROLASE"/>
    <property type="match status" value="1"/>
</dbReference>
<dbReference type="CDD" id="cd11528">
    <property type="entry name" value="NTP-PPase_MazG_Nterm"/>
    <property type="match status" value="1"/>
</dbReference>
<dbReference type="EC" id="3.6.1.9" evidence="2"/>
<proteinExistence type="predicted"/>
<dbReference type="PANTHER" id="PTHR30522">
    <property type="entry name" value="NUCLEOSIDE TRIPHOSPHATE PYROPHOSPHOHYDROLASE"/>
    <property type="match status" value="1"/>
</dbReference>
<keyword evidence="2" id="KW-0378">Hydrolase</keyword>
<evidence type="ECO:0000259" key="1">
    <source>
        <dbReference type="Pfam" id="PF03819"/>
    </source>
</evidence>
<dbReference type="RefSeq" id="WP_210221604.1">
    <property type="nucleotide sequence ID" value="NZ_CP072801.1"/>
</dbReference>